<dbReference type="Gene3D" id="3.30.70.100">
    <property type="match status" value="1"/>
</dbReference>
<organism evidence="2 3">
    <name type="scientific">Candidatus Gemmiger avicola</name>
    <dbReference type="NCBI Taxonomy" id="2838605"/>
    <lineage>
        <taxon>Bacteria</taxon>
        <taxon>Bacillati</taxon>
        <taxon>Bacillota</taxon>
        <taxon>Clostridia</taxon>
        <taxon>Eubacteriales</taxon>
        <taxon>Gemmiger</taxon>
    </lineage>
</organism>
<dbReference type="AlphaFoldDB" id="A0A9D2M529"/>
<dbReference type="Proteomes" id="UP000886803">
    <property type="component" value="Unassembled WGS sequence"/>
</dbReference>
<dbReference type="PROSITE" id="PS51502">
    <property type="entry name" value="S_R_A_B_BARREL"/>
    <property type="match status" value="1"/>
</dbReference>
<feature type="domain" description="Stress-response A/B barrel" evidence="1">
    <location>
        <begin position="2"/>
        <end position="98"/>
    </location>
</feature>
<dbReference type="InterPro" id="IPR011008">
    <property type="entry name" value="Dimeric_a/b-barrel"/>
</dbReference>
<evidence type="ECO:0000259" key="1">
    <source>
        <dbReference type="PROSITE" id="PS51502"/>
    </source>
</evidence>
<dbReference type="SUPFAM" id="SSF54909">
    <property type="entry name" value="Dimeric alpha+beta barrel"/>
    <property type="match status" value="1"/>
</dbReference>
<dbReference type="EMBL" id="DWYG01000053">
    <property type="protein sequence ID" value="HJB41591.1"/>
    <property type="molecule type" value="Genomic_DNA"/>
</dbReference>
<evidence type="ECO:0000313" key="2">
    <source>
        <dbReference type="EMBL" id="HJB41591.1"/>
    </source>
</evidence>
<comment type="caution">
    <text evidence="2">The sequence shown here is derived from an EMBL/GenBank/DDBJ whole genome shotgun (WGS) entry which is preliminary data.</text>
</comment>
<reference evidence="2" key="2">
    <citation type="submission" date="2021-04" db="EMBL/GenBank/DDBJ databases">
        <authorList>
            <person name="Gilroy R."/>
        </authorList>
    </citation>
    <scope>NUCLEOTIDE SEQUENCE</scope>
    <source>
        <strain evidence="2">ChiBcec8-13705</strain>
    </source>
</reference>
<dbReference type="SMART" id="SM00886">
    <property type="entry name" value="Dabb"/>
    <property type="match status" value="1"/>
</dbReference>
<sequence>MTKHIILWKLKESLTPAERETVKAGIRAGLEGLAGQIPGLVEIHVYTAGLPSSNVDLMLDSSFESPAALAGYSTHPAHLAVANDKVRPFTEQRSCFDFEV</sequence>
<evidence type="ECO:0000313" key="3">
    <source>
        <dbReference type="Proteomes" id="UP000886803"/>
    </source>
</evidence>
<name>A0A9D2M529_9FIRM</name>
<accession>A0A9D2M529</accession>
<dbReference type="InterPro" id="IPR013097">
    <property type="entry name" value="Dabb"/>
</dbReference>
<dbReference type="PANTHER" id="PTHR37832">
    <property type="entry name" value="BLL2683 PROTEIN"/>
    <property type="match status" value="1"/>
</dbReference>
<dbReference type="PANTHER" id="PTHR37832:SF1">
    <property type="entry name" value="STRESS-RESPONSE A_B BARREL DOMAIN-CONTAINING PROTEIN"/>
    <property type="match status" value="1"/>
</dbReference>
<proteinExistence type="predicted"/>
<dbReference type="Pfam" id="PF07876">
    <property type="entry name" value="Dabb"/>
    <property type="match status" value="1"/>
</dbReference>
<reference evidence="2" key="1">
    <citation type="journal article" date="2021" name="PeerJ">
        <title>Extensive microbial diversity within the chicken gut microbiome revealed by metagenomics and culture.</title>
        <authorList>
            <person name="Gilroy R."/>
            <person name="Ravi A."/>
            <person name="Getino M."/>
            <person name="Pursley I."/>
            <person name="Horton D.L."/>
            <person name="Alikhan N.F."/>
            <person name="Baker D."/>
            <person name="Gharbi K."/>
            <person name="Hall N."/>
            <person name="Watson M."/>
            <person name="Adriaenssens E.M."/>
            <person name="Foster-Nyarko E."/>
            <person name="Jarju S."/>
            <person name="Secka A."/>
            <person name="Antonio M."/>
            <person name="Oren A."/>
            <person name="Chaudhuri R.R."/>
            <person name="La Ragione R."/>
            <person name="Hildebrand F."/>
            <person name="Pallen M.J."/>
        </authorList>
    </citation>
    <scope>NUCLEOTIDE SEQUENCE</scope>
    <source>
        <strain evidence="2">ChiBcec8-13705</strain>
    </source>
</reference>
<protein>
    <submittedName>
        <fullName evidence="2">Dabb family protein</fullName>
    </submittedName>
</protein>
<gene>
    <name evidence="2" type="ORF">H9945_03755</name>
</gene>